<reference evidence="2 3" key="1">
    <citation type="submission" date="2014-04" db="EMBL/GenBank/DDBJ databases">
        <authorList>
            <consortium name="DOE Joint Genome Institute"/>
            <person name="Kuo A."/>
            <person name="Gay G."/>
            <person name="Dore J."/>
            <person name="Kohler A."/>
            <person name="Nagy L.G."/>
            <person name="Floudas D."/>
            <person name="Copeland A."/>
            <person name="Barry K.W."/>
            <person name="Cichocki N."/>
            <person name="Veneault-Fourrey C."/>
            <person name="LaButti K."/>
            <person name="Lindquist E.A."/>
            <person name="Lipzen A."/>
            <person name="Lundell T."/>
            <person name="Morin E."/>
            <person name="Murat C."/>
            <person name="Sun H."/>
            <person name="Tunlid A."/>
            <person name="Henrissat B."/>
            <person name="Grigoriev I.V."/>
            <person name="Hibbett D.S."/>
            <person name="Martin F."/>
            <person name="Nordberg H.P."/>
            <person name="Cantor M.N."/>
            <person name="Hua S.X."/>
        </authorList>
    </citation>
    <scope>NUCLEOTIDE SEQUENCE [LARGE SCALE GENOMIC DNA]</scope>
    <source>
        <strain evidence="3">h7</strain>
    </source>
</reference>
<evidence type="ECO:0000256" key="1">
    <source>
        <dbReference type="SAM" id="MobiDB-lite"/>
    </source>
</evidence>
<keyword evidence="3" id="KW-1185">Reference proteome</keyword>
<dbReference type="EMBL" id="KN831794">
    <property type="protein sequence ID" value="KIM37841.1"/>
    <property type="molecule type" value="Genomic_DNA"/>
</dbReference>
<proteinExistence type="predicted"/>
<gene>
    <name evidence="2" type="ORF">M413DRAFT_30513</name>
</gene>
<dbReference type="AlphaFoldDB" id="A0A0C3C2I9"/>
<organism evidence="2 3">
    <name type="scientific">Hebeloma cylindrosporum</name>
    <dbReference type="NCBI Taxonomy" id="76867"/>
    <lineage>
        <taxon>Eukaryota</taxon>
        <taxon>Fungi</taxon>
        <taxon>Dikarya</taxon>
        <taxon>Basidiomycota</taxon>
        <taxon>Agaricomycotina</taxon>
        <taxon>Agaricomycetes</taxon>
        <taxon>Agaricomycetidae</taxon>
        <taxon>Agaricales</taxon>
        <taxon>Agaricineae</taxon>
        <taxon>Hymenogastraceae</taxon>
        <taxon>Hebeloma</taxon>
    </lineage>
</organism>
<dbReference type="HOGENOM" id="CLU_2133801_0_0_1"/>
<protein>
    <submittedName>
        <fullName evidence="2">Uncharacterized protein</fullName>
    </submittedName>
</protein>
<evidence type="ECO:0000313" key="3">
    <source>
        <dbReference type="Proteomes" id="UP000053424"/>
    </source>
</evidence>
<feature type="region of interest" description="Disordered" evidence="1">
    <location>
        <begin position="1"/>
        <end position="24"/>
    </location>
</feature>
<sequence>MSLMIRGPAYKHGQHSFPPSTTTTTSIAAAGLDERNTRPGQQISLYDEENIIGVVSWSRFFVLVLVLQDFQGSGESIDVQWSLSQRNQYTQAEFSTEGIEDTQAQVNWKFLAI</sequence>
<accession>A0A0C3C2I9</accession>
<reference evidence="3" key="2">
    <citation type="submission" date="2015-01" db="EMBL/GenBank/DDBJ databases">
        <title>Evolutionary Origins and Diversification of the Mycorrhizal Mutualists.</title>
        <authorList>
            <consortium name="DOE Joint Genome Institute"/>
            <consortium name="Mycorrhizal Genomics Consortium"/>
            <person name="Kohler A."/>
            <person name="Kuo A."/>
            <person name="Nagy L.G."/>
            <person name="Floudas D."/>
            <person name="Copeland A."/>
            <person name="Barry K.W."/>
            <person name="Cichocki N."/>
            <person name="Veneault-Fourrey C."/>
            <person name="LaButti K."/>
            <person name="Lindquist E.A."/>
            <person name="Lipzen A."/>
            <person name="Lundell T."/>
            <person name="Morin E."/>
            <person name="Murat C."/>
            <person name="Riley R."/>
            <person name="Ohm R."/>
            <person name="Sun H."/>
            <person name="Tunlid A."/>
            <person name="Henrissat B."/>
            <person name="Grigoriev I.V."/>
            <person name="Hibbett D.S."/>
            <person name="Martin F."/>
        </authorList>
    </citation>
    <scope>NUCLEOTIDE SEQUENCE [LARGE SCALE GENOMIC DNA]</scope>
    <source>
        <strain evidence="3">h7</strain>
    </source>
</reference>
<evidence type="ECO:0000313" key="2">
    <source>
        <dbReference type="EMBL" id="KIM37841.1"/>
    </source>
</evidence>
<name>A0A0C3C2I9_HEBCY</name>
<dbReference type="Proteomes" id="UP000053424">
    <property type="component" value="Unassembled WGS sequence"/>
</dbReference>